<gene>
    <name evidence="5" type="ORF">FOXG_19835</name>
</gene>
<proteinExistence type="predicted"/>
<feature type="domain" description="Zn(2)-C6 fungal-type" evidence="4">
    <location>
        <begin position="93"/>
        <end position="123"/>
    </location>
</feature>
<dbReference type="Pfam" id="PF11951">
    <property type="entry name" value="Fungal_trans_2"/>
    <property type="match status" value="1"/>
</dbReference>
<dbReference type="InterPro" id="IPR036864">
    <property type="entry name" value="Zn2-C6_fun-type_DNA-bd_sf"/>
</dbReference>
<feature type="region of interest" description="Disordered" evidence="3">
    <location>
        <begin position="117"/>
        <end position="205"/>
    </location>
</feature>
<dbReference type="Proteomes" id="UP000009097">
    <property type="component" value="Unassembled WGS sequence"/>
</dbReference>
<dbReference type="InterPro" id="IPR021858">
    <property type="entry name" value="Fun_TF"/>
</dbReference>
<dbReference type="PROSITE" id="PS00463">
    <property type="entry name" value="ZN2_CY6_FUNGAL_1"/>
    <property type="match status" value="1"/>
</dbReference>
<dbReference type="Gene3D" id="4.10.240.10">
    <property type="entry name" value="Zn(2)-C6 fungal-type DNA-binding domain"/>
    <property type="match status" value="1"/>
</dbReference>
<dbReference type="KEGG" id="fox:FOXG_19835"/>
<dbReference type="SMART" id="SM00066">
    <property type="entry name" value="GAL4"/>
    <property type="match status" value="1"/>
</dbReference>
<feature type="compositionally biased region" description="Low complexity" evidence="3">
    <location>
        <begin position="183"/>
        <end position="205"/>
    </location>
</feature>
<sequence length="694" mass="78632">MGDYYHHFLSSMSGAGMNPATSPEEMLDPRMHGAPIPMVSAPLPGPYQQLGYFTGFPDPMMFNQNKSQKARRKSAAGTPAAVDHVKHRRTRSGCFMCRSRRVKCDETRPICERCKKGNRECVYPDPPSSKGSSASSGKSKDTATSAQQTSPTSSKSEDDEDTEQESKLEMIVDEDEDTEDQTKSSVLSRQSKSVSPSTATATPSSLAAVYSSSEFPIRMGEADWSHLPPEYQQGLSFFVENLNHFNYCIPLDSDGFFTKILPNLATRHEPLLNALVGFSAYHITLRNPQGKLQDFLQYYNKSVTQLLGLFKRREKPNVATLLTILQLATIEEYFGDWVNLMGHQKAAFEIITSIFTPQTVMQTPVGRMCLSWYARFDNFVALMGGFPTDLPREWFQAMLDFYQSGITSNPDELHWKIDAWSARLRLISYDMSILFARGSRGQISQEDFVKEHEHLNQQLIEWKEKRDPALQDPKYLIKDFPPAETLDPDDFVNPYTVGILYDFPLFDVTVLCAEWNSIMIMHKCQSSGMRPDQLFADLNRHAYRTCQYFETLEFWPSTPRGVLVLIQACIAIAALFCPQDARHHMWFRRKFALLETMGYIHPLPLRTKMAELFREPSCVNWWLPNEEGFSPVLQEIRNFADERNAAAVTAQQESVREVRHIFAKMSLMDDANAPSSSSPDSASGPSVDSSSAKR</sequence>
<dbReference type="RefSeq" id="XP_018245450.1">
    <property type="nucleotide sequence ID" value="XM_018400112.1"/>
</dbReference>
<dbReference type="PANTHER" id="PTHR37534:SF10">
    <property type="entry name" value="ZN(II)2CYS6 TRANSCRIPTION FACTOR (EUROFUNG)"/>
    <property type="match status" value="1"/>
</dbReference>
<dbReference type="GO" id="GO:0008270">
    <property type="term" value="F:zinc ion binding"/>
    <property type="evidence" value="ECO:0007669"/>
    <property type="project" value="InterPro"/>
</dbReference>
<dbReference type="EMBL" id="DS231705">
    <property type="protein sequence ID" value="KNB07405.1"/>
    <property type="molecule type" value="Genomic_DNA"/>
</dbReference>
<dbReference type="GO" id="GO:0000981">
    <property type="term" value="F:DNA-binding transcription factor activity, RNA polymerase II-specific"/>
    <property type="evidence" value="ECO:0007669"/>
    <property type="project" value="InterPro"/>
</dbReference>
<dbReference type="CDD" id="cd00067">
    <property type="entry name" value="GAL4"/>
    <property type="match status" value="1"/>
</dbReference>
<accession>A0A0J9V8C1</accession>
<dbReference type="GO" id="GO:0005634">
    <property type="term" value="C:nucleus"/>
    <property type="evidence" value="ECO:0007669"/>
    <property type="project" value="UniProtKB-SubCell"/>
</dbReference>
<dbReference type="GeneID" id="28960541"/>
<feature type="region of interest" description="Disordered" evidence="3">
    <location>
        <begin position="670"/>
        <end position="694"/>
    </location>
</feature>
<evidence type="ECO:0000259" key="4">
    <source>
        <dbReference type="PROSITE" id="PS50048"/>
    </source>
</evidence>
<reference evidence="5" key="1">
    <citation type="submission" date="2007-04" db="EMBL/GenBank/DDBJ databases">
        <authorList>
            <consortium name="The Broad Institute Genome Sequencing Platform"/>
            <person name="Birren B."/>
            <person name="Lander E."/>
            <person name="Galagan J."/>
            <person name="Nusbaum C."/>
            <person name="Devon K."/>
            <person name="Ma L.-J."/>
            <person name="Jaffe D."/>
            <person name="Butler J."/>
            <person name="Alvarez P."/>
            <person name="Gnerre S."/>
            <person name="Grabherr M."/>
            <person name="Kleber M."/>
            <person name="Mauceli E."/>
            <person name="Brockman W."/>
            <person name="MacCallum I.A."/>
            <person name="Young S."/>
            <person name="LaButti K."/>
            <person name="DeCaprio D."/>
            <person name="Crawford M."/>
            <person name="Koehrsen M."/>
            <person name="Engels R."/>
            <person name="Montgomery P."/>
            <person name="Pearson M."/>
            <person name="Howarth C."/>
            <person name="Larson L."/>
            <person name="White J."/>
            <person name="O'Leary S."/>
            <person name="Kodira C."/>
            <person name="Zeng Q."/>
            <person name="Yandava C."/>
            <person name="Alvarado L."/>
            <person name="Kistler C."/>
            <person name="Shim W.-B."/>
            <person name="Kang S."/>
            <person name="Woloshuk C."/>
        </authorList>
    </citation>
    <scope>NUCLEOTIDE SEQUENCE</scope>
    <source>
        <strain evidence="5">4287</strain>
    </source>
</reference>
<evidence type="ECO:0000313" key="6">
    <source>
        <dbReference type="Proteomes" id="UP000009097"/>
    </source>
</evidence>
<dbReference type="SUPFAM" id="SSF57701">
    <property type="entry name" value="Zn2/Cys6 DNA-binding domain"/>
    <property type="match status" value="1"/>
</dbReference>
<evidence type="ECO:0000256" key="3">
    <source>
        <dbReference type="SAM" id="MobiDB-lite"/>
    </source>
</evidence>
<protein>
    <recommendedName>
        <fullName evidence="4">Zn(2)-C6 fungal-type domain-containing protein</fullName>
    </recommendedName>
</protein>
<dbReference type="GO" id="GO:0045944">
    <property type="term" value="P:positive regulation of transcription by RNA polymerase II"/>
    <property type="evidence" value="ECO:0007669"/>
    <property type="project" value="TreeGrafter"/>
</dbReference>
<keyword evidence="2" id="KW-0539">Nucleus</keyword>
<dbReference type="PANTHER" id="PTHR37534">
    <property type="entry name" value="TRANSCRIPTIONAL ACTIVATOR PROTEIN UGA3"/>
    <property type="match status" value="1"/>
</dbReference>
<feature type="compositionally biased region" description="Low complexity" evidence="3">
    <location>
        <begin position="128"/>
        <end position="154"/>
    </location>
</feature>
<evidence type="ECO:0000256" key="2">
    <source>
        <dbReference type="ARBA" id="ARBA00023242"/>
    </source>
</evidence>
<organism evidence="5 6">
    <name type="scientific">Fusarium oxysporum f. sp. lycopersici (strain 4287 / CBS 123668 / FGSC 9935 / NRRL 34936)</name>
    <name type="common">Fusarium vascular wilt of tomato</name>
    <dbReference type="NCBI Taxonomy" id="426428"/>
    <lineage>
        <taxon>Eukaryota</taxon>
        <taxon>Fungi</taxon>
        <taxon>Dikarya</taxon>
        <taxon>Ascomycota</taxon>
        <taxon>Pezizomycotina</taxon>
        <taxon>Sordariomycetes</taxon>
        <taxon>Hypocreomycetidae</taxon>
        <taxon>Hypocreales</taxon>
        <taxon>Nectriaceae</taxon>
        <taxon>Fusarium</taxon>
        <taxon>Fusarium oxysporum species complex</taxon>
    </lineage>
</organism>
<dbReference type="Pfam" id="PF00172">
    <property type="entry name" value="Zn_clus"/>
    <property type="match status" value="1"/>
</dbReference>
<dbReference type="GO" id="GO:0000976">
    <property type="term" value="F:transcription cis-regulatory region binding"/>
    <property type="evidence" value="ECO:0007669"/>
    <property type="project" value="TreeGrafter"/>
</dbReference>
<dbReference type="PROSITE" id="PS50048">
    <property type="entry name" value="ZN2_CY6_FUNGAL_2"/>
    <property type="match status" value="1"/>
</dbReference>
<dbReference type="AlphaFoldDB" id="A0A0J9V8C1"/>
<comment type="subcellular location">
    <subcellularLocation>
        <location evidence="1">Nucleus</location>
    </subcellularLocation>
</comment>
<dbReference type="OrthoDB" id="5278208at2759"/>
<name>A0A0J9V8C1_FUSO4</name>
<dbReference type="VEuPathDB" id="FungiDB:FOXG_19835"/>
<evidence type="ECO:0000256" key="1">
    <source>
        <dbReference type="ARBA" id="ARBA00004123"/>
    </source>
</evidence>
<evidence type="ECO:0000313" key="5">
    <source>
        <dbReference type="EMBL" id="KNB07405.1"/>
    </source>
</evidence>
<dbReference type="InterPro" id="IPR001138">
    <property type="entry name" value="Zn2Cys6_DnaBD"/>
</dbReference>
<reference evidence="5" key="2">
    <citation type="journal article" date="2010" name="Nature">
        <title>Comparative genomics reveals mobile pathogenicity chromosomes in Fusarium.</title>
        <authorList>
            <person name="Ma L.J."/>
            <person name="van der Does H.C."/>
            <person name="Borkovich K.A."/>
            <person name="Coleman J.J."/>
            <person name="Daboussi M.J."/>
            <person name="Di Pietro A."/>
            <person name="Dufresne M."/>
            <person name="Freitag M."/>
            <person name="Grabherr M."/>
            <person name="Henrissat B."/>
            <person name="Houterman P.M."/>
            <person name="Kang S."/>
            <person name="Shim W.B."/>
            <person name="Woloshuk C."/>
            <person name="Xie X."/>
            <person name="Xu J.R."/>
            <person name="Antoniw J."/>
            <person name="Baker S.E."/>
            <person name="Bluhm B.H."/>
            <person name="Breakspear A."/>
            <person name="Brown D.W."/>
            <person name="Butchko R.A."/>
            <person name="Chapman S."/>
            <person name="Coulson R."/>
            <person name="Coutinho P.M."/>
            <person name="Danchin E.G."/>
            <person name="Diener A."/>
            <person name="Gale L.R."/>
            <person name="Gardiner D.M."/>
            <person name="Goff S."/>
            <person name="Hammond-Kosack K.E."/>
            <person name="Hilburn K."/>
            <person name="Hua-Van A."/>
            <person name="Jonkers W."/>
            <person name="Kazan K."/>
            <person name="Kodira C.D."/>
            <person name="Koehrsen M."/>
            <person name="Kumar L."/>
            <person name="Lee Y.H."/>
            <person name="Li L."/>
            <person name="Manners J.M."/>
            <person name="Miranda-Saavedra D."/>
            <person name="Mukherjee M."/>
            <person name="Park G."/>
            <person name="Park J."/>
            <person name="Park S.Y."/>
            <person name="Proctor R.H."/>
            <person name="Regev A."/>
            <person name="Ruiz-Roldan M.C."/>
            <person name="Sain D."/>
            <person name="Sakthikumar S."/>
            <person name="Sykes S."/>
            <person name="Schwartz D.C."/>
            <person name="Turgeon B.G."/>
            <person name="Wapinski I."/>
            <person name="Yoder O."/>
            <person name="Young S."/>
            <person name="Zeng Q."/>
            <person name="Zhou S."/>
            <person name="Galagan J."/>
            <person name="Cuomo C.A."/>
            <person name="Kistler H.C."/>
            <person name="Rep M."/>
        </authorList>
    </citation>
    <scope>NUCLEOTIDE SEQUENCE [LARGE SCALE GENOMIC DNA]</scope>
    <source>
        <strain evidence="5">4287</strain>
    </source>
</reference>